<name>A0A839A9C1_9HYPH</name>
<evidence type="ECO:0000313" key="1">
    <source>
        <dbReference type="EMBL" id="MBA5775658.1"/>
    </source>
</evidence>
<feature type="non-terminal residue" evidence="1">
    <location>
        <position position="198"/>
    </location>
</feature>
<keyword evidence="2" id="KW-1185">Reference proteome</keyword>
<gene>
    <name evidence="1" type="ORF">H2509_00805</name>
</gene>
<dbReference type="AlphaFoldDB" id="A0A839A9C1"/>
<reference evidence="1 2" key="1">
    <citation type="submission" date="2020-07" db="EMBL/GenBank/DDBJ databases">
        <title>Stappia sp., F7233, whole genome shotgun sequencing project.</title>
        <authorList>
            <person name="Jiang S."/>
            <person name="Liu Z.W."/>
            <person name="Du Z.J."/>
        </authorList>
    </citation>
    <scope>NUCLEOTIDE SEQUENCE [LARGE SCALE GENOMIC DNA]</scope>
    <source>
        <strain evidence="1 2">F7233</strain>
    </source>
</reference>
<sequence length="198" mass="19955">DVGAQEEPAVAALADGGFVIAWRSLGQDGSSYGVYAQRYDADGIAVGGEVLVNTRTSSNQLEASVAGLAGGGYVVIWQSQFQDGSGRGVYGQIFDASGSAVGAEFRVNETTTGDQDEASVAGLPDGGFVVTWTSSGQDGSGDGVYQRRFAADGSPYVFTPGFVEDGAAVTIAPSLQLGDVDSATLAGATVAITDHVAG</sequence>
<protein>
    <submittedName>
        <fullName evidence="1">Uncharacterized protein</fullName>
    </submittedName>
</protein>
<dbReference type="EMBL" id="JACFXV010000014">
    <property type="protein sequence ID" value="MBA5775658.1"/>
    <property type="molecule type" value="Genomic_DNA"/>
</dbReference>
<comment type="caution">
    <text evidence="1">The sequence shown here is derived from an EMBL/GenBank/DDBJ whole genome shotgun (WGS) entry which is preliminary data.</text>
</comment>
<proteinExistence type="predicted"/>
<feature type="non-terminal residue" evidence="1">
    <location>
        <position position="1"/>
    </location>
</feature>
<accession>A0A839A9C1</accession>
<evidence type="ECO:0000313" key="2">
    <source>
        <dbReference type="Proteomes" id="UP000541109"/>
    </source>
</evidence>
<organism evidence="1 2">
    <name type="scientific">Stappia albiluteola</name>
    <dbReference type="NCBI Taxonomy" id="2758565"/>
    <lineage>
        <taxon>Bacteria</taxon>
        <taxon>Pseudomonadati</taxon>
        <taxon>Pseudomonadota</taxon>
        <taxon>Alphaproteobacteria</taxon>
        <taxon>Hyphomicrobiales</taxon>
        <taxon>Stappiaceae</taxon>
        <taxon>Stappia</taxon>
    </lineage>
</organism>
<dbReference type="Proteomes" id="UP000541109">
    <property type="component" value="Unassembled WGS sequence"/>
</dbReference>